<evidence type="ECO:0000256" key="1">
    <source>
        <dbReference type="ARBA" id="ARBA00001946"/>
    </source>
</evidence>
<dbReference type="HOGENOM" id="CLU_060552_0_2_1"/>
<dbReference type="GO" id="GO:0046872">
    <property type="term" value="F:metal ion binding"/>
    <property type="evidence" value="ECO:0007669"/>
    <property type="project" value="UniProtKB-KW"/>
</dbReference>
<comment type="catalytic activity">
    <reaction evidence="12">
        <text>isopentenyl diphosphate = dimethylallyl diphosphate</text>
        <dbReference type="Rhea" id="RHEA:23284"/>
        <dbReference type="ChEBI" id="CHEBI:57623"/>
        <dbReference type="ChEBI" id="CHEBI:128769"/>
        <dbReference type="EC" id="5.3.3.2"/>
    </reaction>
    <physiologicalReaction direction="left-to-right" evidence="12">
        <dbReference type="Rhea" id="RHEA:23285"/>
    </physiologicalReaction>
</comment>
<dbReference type="InterPro" id="IPR015797">
    <property type="entry name" value="NUDIX_hydrolase-like_dom_sf"/>
</dbReference>
<dbReference type="GO" id="GO:0009240">
    <property type="term" value="P:isopentenyl diphosphate biosynthetic process"/>
    <property type="evidence" value="ECO:0007669"/>
    <property type="project" value="TreeGrafter"/>
</dbReference>
<evidence type="ECO:0000256" key="12">
    <source>
        <dbReference type="ARBA" id="ARBA00029294"/>
    </source>
</evidence>
<reference evidence="17 18" key="1">
    <citation type="journal article" date="2011" name="Proc. Natl. Acad. Sci. U.S.A.">
        <title>Evolutionary erosion of yeast sex chromosomes by mating-type switching accidents.</title>
        <authorList>
            <person name="Gordon J.L."/>
            <person name="Armisen D."/>
            <person name="Proux-Wera E."/>
            <person name="Oheigeartaigh S.S."/>
            <person name="Byrne K.P."/>
            <person name="Wolfe K.H."/>
        </authorList>
    </citation>
    <scope>NUCLEOTIDE SEQUENCE [LARGE SCALE GENOMIC DNA]</scope>
    <source>
        <strain evidence="18">ATCC 34711 / CBS 6284 / DSM 70876 / NBRC 10599 / NRRL Y-10934 / UCD 77-7</strain>
    </source>
</reference>
<accession>I2GYQ9</accession>
<organism evidence="17 18">
    <name type="scientific">Henningerozyma blattae (strain ATCC 34711 / CBS 6284 / DSM 70876 / NBRC 10599 / NRRL Y-10934 / UCD 77-7)</name>
    <name type="common">Yeast</name>
    <name type="synonym">Tetrapisispora blattae</name>
    <dbReference type="NCBI Taxonomy" id="1071380"/>
    <lineage>
        <taxon>Eukaryota</taxon>
        <taxon>Fungi</taxon>
        <taxon>Dikarya</taxon>
        <taxon>Ascomycota</taxon>
        <taxon>Saccharomycotina</taxon>
        <taxon>Saccharomycetes</taxon>
        <taxon>Saccharomycetales</taxon>
        <taxon>Saccharomycetaceae</taxon>
        <taxon>Henningerozyma</taxon>
    </lineage>
</organism>
<dbReference type="EC" id="5.3.3.2" evidence="4"/>
<evidence type="ECO:0000313" key="18">
    <source>
        <dbReference type="Proteomes" id="UP000002866"/>
    </source>
</evidence>
<dbReference type="eggNOG" id="KOG0142">
    <property type="taxonomic scope" value="Eukaryota"/>
</dbReference>
<keyword evidence="9" id="KW-0443">Lipid metabolism</keyword>
<dbReference type="FunFam" id="3.90.79.10:FF:000012">
    <property type="entry name" value="Isopentenyl-diphosphate Delta-isomerase 1"/>
    <property type="match status" value="1"/>
</dbReference>
<evidence type="ECO:0000256" key="15">
    <source>
        <dbReference type="ARBA" id="ARBA00083206"/>
    </source>
</evidence>
<dbReference type="PANTHER" id="PTHR10885:SF0">
    <property type="entry name" value="ISOPENTENYL-DIPHOSPHATE DELTA-ISOMERASE"/>
    <property type="match status" value="1"/>
</dbReference>
<protein>
    <recommendedName>
        <fullName evidence="13">Isopentenyl-diphosphate Delta-isomerase</fullName>
        <ecNumber evidence="4">5.3.3.2</ecNumber>
    </recommendedName>
    <alternativeName>
        <fullName evidence="15">Isopentenyl pyrophosphate isomerase</fullName>
    </alternativeName>
    <alternativeName>
        <fullName evidence="14">Isopentenyl-diphosphate delta-isomerase</fullName>
    </alternativeName>
</protein>
<dbReference type="InParanoid" id="I2GYQ9"/>
<dbReference type="STRING" id="1071380.I2GYQ9"/>
<gene>
    <name evidence="17" type="primary">TBLA0B04230</name>
    <name evidence="17" type="ORF">TBLA_0B04230</name>
</gene>
<dbReference type="GO" id="GO:0005737">
    <property type="term" value="C:cytoplasm"/>
    <property type="evidence" value="ECO:0007669"/>
    <property type="project" value="TreeGrafter"/>
</dbReference>
<dbReference type="UniPathway" id="UPA00059">
    <property type="reaction ID" value="UER00104"/>
</dbReference>
<dbReference type="GO" id="GO:0050992">
    <property type="term" value="P:dimethylallyl diphosphate biosynthetic process"/>
    <property type="evidence" value="ECO:0007669"/>
    <property type="project" value="UniProtKB-UniPathway"/>
</dbReference>
<comment type="pathway">
    <text evidence="2">Isoprenoid biosynthesis; dimethylallyl diphosphate biosynthesis; dimethylallyl diphosphate from isopentenyl diphosphate: step 1/1.</text>
</comment>
<dbReference type="InterPro" id="IPR000086">
    <property type="entry name" value="NUDIX_hydrolase_dom"/>
</dbReference>
<evidence type="ECO:0000256" key="6">
    <source>
        <dbReference type="ARBA" id="ARBA00022723"/>
    </source>
</evidence>
<dbReference type="KEGG" id="tbl:TBLA_0B04230"/>
<dbReference type="PROSITE" id="PS51462">
    <property type="entry name" value="NUDIX"/>
    <property type="match status" value="1"/>
</dbReference>
<proteinExistence type="inferred from homology"/>
<evidence type="ECO:0000256" key="2">
    <source>
        <dbReference type="ARBA" id="ARBA00004826"/>
    </source>
</evidence>
<dbReference type="Pfam" id="PF00293">
    <property type="entry name" value="NUDIX"/>
    <property type="match status" value="1"/>
</dbReference>
<dbReference type="PANTHER" id="PTHR10885">
    <property type="entry name" value="ISOPENTENYL-DIPHOSPHATE DELTA-ISOMERASE"/>
    <property type="match status" value="1"/>
</dbReference>
<evidence type="ECO:0000256" key="9">
    <source>
        <dbReference type="ARBA" id="ARBA00023098"/>
    </source>
</evidence>
<keyword evidence="11" id="KW-0413">Isomerase</keyword>
<evidence type="ECO:0000313" key="17">
    <source>
        <dbReference type="EMBL" id="CCH59261.1"/>
    </source>
</evidence>
<evidence type="ECO:0000256" key="4">
    <source>
        <dbReference type="ARBA" id="ARBA00012057"/>
    </source>
</evidence>
<evidence type="ECO:0000256" key="11">
    <source>
        <dbReference type="ARBA" id="ARBA00023235"/>
    </source>
</evidence>
<evidence type="ECO:0000256" key="13">
    <source>
        <dbReference type="ARBA" id="ARBA00071307"/>
    </source>
</evidence>
<dbReference type="InterPro" id="IPR011876">
    <property type="entry name" value="IsopentenylPP_isomerase_typ1"/>
</dbReference>
<dbReference type="Gene3D" id="3.90.79.10">
    <property type="entry name" value="Nucleoside Triphosphate Pyrophosphohydrolase"/>
    <property type="match status" value="1"/>
</dbReference>
<keyword evidence="18" id="KW-1185">Reference proteome</keyword>
<evidence type="ECO:0000256" key="10">
    <source>
        <dbReference type="ARBA" id="ARBA00023229"/>
    </source>
</evidence>
<comment type="cofactor">
    <cofactor evidence="1">
        <name>Mg(2+)</name>
        <dbReference type="ChEBI" id="CHEBI:18420"/>
    </cofactor>
</comment>
<dbReference type="RefSeq" id="XP_004178780.1">
    <property type="nucleotide sequence ID" value="XM_004178732.1"/>
</dbReference>
<dbReference type="GeneID" id="14493902"/>
<dbReference type="CDD" id="cd02885">
    <property type="entry name" value="NUDIX_IPP_Isomerase"/>
    <property type="match status" value="1"/>
</dbReference>
<dbReference type="Proteomes" id="UP000002866">
    <property type="component" value="Chromosome 2"/>
</dbReference>
<keyword evidence="7" id="KW-0460">Magnesium</keyword>
<dbReference type="GO" id="GO:0045337">
    <property type="term" value="P:farnesyl diphosphate biosynthetic process"/>
    <property type="evidence" value="ECO:0007669"/>
    <property type="project" value="EnsemblFungi"/>
</dbReference>
<evidence type="ECO:0000256" key="3">
    <source>
        <dbReference type="ARBA" id="ARBA00007579"/>
    </source>
</evidence>
<dbReference type="FunCoup" id="I2GYQ9">
    <property type="interactions" value="802"/>
</dbReference>
<evidence type="ECO:0000256" key="14">
    <source>
        <dbReference type="ARBA" id="ARBA00072489"/>
    </source>
</evidence>
<sequence>MTSAYASLVENLSSEEILEKFPEVIPLQKRPNTRSSEETLGKAQGHEEVNVFQDHDEEQIKLMHENCIVLDWNDNPIGAATKKDCHLMENINKGLLHRAFSVFMFNGKNELLLQQRATEKITFPNLWTNTCCSHPLCVDEELGGNNFLGLKDKIQGVKVASIRKLNHELGIKDKQLGTNGEFHFLNRIHYMAESNGFWGEHEIDYILIYKISKGSSIDVDPNWNEVKDIKWVSQEELKQMFEDSSKLFTPWFKIICENYLFDWWNNLKDLSSFENDETIYRMI</sequence>
<keyword evidence="10" id="KW-0414">Isoprene biosynthesis</keyword>
<name>I2GYQ9_HENB6</name>
<dbReference type="NCBIfam" id="TIGR02150">
    <property type="entry name" value="IPP_isom_1"/>
    <property type="match status" value="1"/>
</dbReference>
<dbReference type="OrthoDB" id="510307at2759"/>
<comment type="similarity">
    <text evidence="3">Belongs to the IPP isomerase type 1 family.</text>
</comment>
<evidence type="ECO:0000256" key="8">
    <source>
        <dbReference type="ARBA" id="ARBA00022955"/>
    </source>
</evidence>
<evidence type="ECO:0000256" key="5">
    <source>
        <dbReference type="ARBA" id="ARBA00022516"/>
    </source>
</evidence>
<dbReference type="OMA" id="KAPFDNG"/>
<evidence type="ECO:0000259" key="16">
    <source>
        <dbReference type="PROSITE" id="PS51462"/>
    </source>
</evidence>
<feature type="domain" description="Nudix hydrolase" evidence="16">
    <location>
        <begin position="95"/>
        <end position="254"/>
    </location>
</feature>
<keyword evidence="5" id="KW-0444">Lipid biosynthesis</keyword>
<keyword evidence="8" id="KW-0752">Steroid biosynthesis</keyword>
<dbReference type="GO" id="GO:0004452">
    <property type="term" value="F:isopentenyl-diphosphate delta-isomerase activity"/>
    <property type="evidence" value="ECO:0007669"/>
    <property type="project" value="UniProtKB-EC"/>
</dbReference>
<dbReference type="EMBL" id="HE806317">
    <property type="protein sequence ID" value="CCH59261.1"/>
    <property type="molecule type" value="Genomic_DNA"/>
</dbReference>
<evidence type="ECO:0000256" key="7">
    <source>
        <dbReference type="ARBA" id="ARBA00022842"/>
    </source>
</evidence>
<dbReference type="SUPFAM" id="SSF55811">
    <property type="entry name" value="Nudix"/>
    <property type="match status" value="1"/>
</dbReference>
<keyword evidence="6" id="KW-0479">Metal-binding</keyword>
<dbReference type="GO" id="GO:0006696">
    <property type="term" value="P:ergosterol biosynthetic process"/>
    <property type="evidence" value="ECO:0007669"/>
    <property type="project" value="EnsemblFungi"/>
</dbReference>
<dbReference type="AlphaFoldDB" id="I2GYQ9"/>